<dbReference type="Pfam" id="PF01459">
    <property type="entry name" value="Porin_3"/>
    <property type="match status" value="1"/>
</dbReference>
<evidence type="ECO:0000256" key="9">
    <source>
        <dbReference type="ARBA" id="ARBA00023136"/>
    </source>
</evidence>
<keyword evidence="4" id="KW-1134">Transmembrane beta strand</keyword>
<evidence type="ECO:0000256" key="8">
    <source>
        <dbReference type="ARBA" id="ARBA00023128"/>
    </source>
</evidence>
<dbReference type="PANTHER" id="PTHR10802">
    <property type="entry name" value="MITOCHONDRIAL IMPORT RECEPTOR SUBUNIT TOM40"/>
    <property type="match status" value="1"/>
</dbReference>
<dbReference type="Proteomes" id="UP000694382">
    <property type="component" value="Unassembled WGS sequence"/>
</dbReference>
<evidence type="ECO:0000313" key="10">
    <source>
        <dbReference type="Ensembl" id="ENSCPVP00000023598.1"/>
    </source>
</evidence>
<keyword evidence="11" id="KW-1185">Reference proteome</keyword>
<keyword evidence="7" id="KW-0653">Protein transport</keyword>
<dbReference type="GO" id="GO:0030150">
    <property type="term" value="P:protein import into mitochondrial matrix"/>
    <property type="evidence" value="ECO:0007669"/>
    <property type="project" value="InterPro"/>
</dbReference>
<dbReference type="GO" id="GO:0005741">
    <property type="term" value="C:mitochondrial outer membrane"/>
    <property type="evidence" value="ECO:0007669"/>
    <property type="project" value="UniProtKB-SubCell"/>
</dbReference>
<reference evidence="10" key="2">
    <citation type="submission" date="2025-09" db="UniProtKB">
        <authorList>
            <consortium name="Ensembl"/>
        </authorList>
    </citation>
    <scope>IDENTIFICATION</scope>
</reference>
<sequence>MSSAPGSDPKSPSRYRIPGIWGNSGILGILGDFLGFLRDFGGGFGDFLGIFGGGSPAQPQGQIQNRLPGAEFREFGEIREFWEFWGDFWAILGILGEFLGILGGFLGDFLGVVHELSHRVRSKIAFQVQNSGNLGKFGNFGNFWGDFLGFLRDFGDFWGIFWGFLGVVHELSNRVRSKIAFQTQQSKFVNWQVDGEYRGGDFTAALTLGNPDILMGSGILVCHYLQSVTPSLALGAELVYHRRPGEEGAVLSLAGRYSAPAWIGTVTLGQAGAHLTYYHRASEQLQVGVEFEASTRLQDSSVAFGYQLELPRGNLLFRGSLDSSWQVGAVLEKKLPPLPLTLALGAFINHRKEKFHCGFGLTIG</sequence>
<keyword evidence="8" id="KW-0496">Mitochondrion</keyword>
<keyword evidence="9" id="KW-0472">Membrane</keyword>
<organism evidence="10 11">
    <name type="scientific">Geospiza parvula</name>
    <name type="common">Small tree-finch</name>
    <name type="synonym">Camarhynchus parvulus</name>
    <dbReference type="NCBI Taxonomy" id="87175"/>
    <lineage>
        <taxon>Eukaryota</taxon>
        <taxon>Metazoa</taxon>
        <taxon>Chordata</taxon>
        <taxon>Craniata</taxon>
        <taxon>Vertebrata</taxon>
        <taxon>Euteleostomi</taxon>
        <taxon>Archelosauria</taxon>
        <taxon>Archosauria</taxon>
        <taxon>Dinosauria</taxon>
        <taxon>Saurischia</taxon>
        <taxon>Theropoda</taxon>
        <taxon>Coelurosauria</taxon>
        <taxon>Aves</taxon>
        <taxon>Neognathae</taxon>
        <taxon>Neoaves</taxon>
        <taxon>Telluraves</taxon>
        <taxon>Australaves</taxon>
        <taxon>Passeriformes</taxon>
        <taxon>Thraupidae</taxon>
        <taxon>Camarhynchus</taxon>
    </lineage>
</organism>
<evidence type="ECO:0000256" key="3">
    <source>
        <dbReference type="ARBA" id="ARBA00022448"/>
    </source>
</evidence>
<dbReference type="GO" id="GO:0008320">
    <property type="term" value="F:protein transmembrane transporter activity"/>
    <property type="evidence" value="ECO:0007669"/>
    <property type="project" value="InterPro"/>
</dbReference>
<dbReference type="CDD" id="cd07305">
    <property type="entry name" value="Porin3_Tom40"/>
    <property type="match status" value="1"/>
</dbReference>
<dbReference type="Ensembl" id="ENSCPVT00000028242.1">
    <property type="protein sequence ID" value="ENSCPVP00000023598.1"/>
    <property type="gene ID" value="ENSCPVG00000017421.1"/>
</dbReference>
<dbReference type="Gene3D" id="2.40.160.10">
    <property type="entry name" value="Porin"/>
    <property type="match status" value="2"/>
</dbReference>
<evidence type="ECO:0000256" key="5">
    <source>
        <dbReference type="ARBA" id="ARBA00022692"/>
    </source>
</evidence>
<keyword evidence="5" id="KW-0812">Transmembrane</keyword>
<reference evidence="10" key="1">
    <citation type="submission" date="2025-08" db="UniProtKB">
        <authorList>
            <consortium name="Ensembl"/>
        </authorList>
    </citation>
    <scope>IDENTIFICATION</scope>
</reference>
<dbReference type="InterPro" id="IPR037930">
    <property type="entry name" value="Tom40"/>
</dbReference>
<proteinExistence type="inferred from homology"/>
<evidence type="ECO:0000256" key="1">
    <source>
        <dbReference type="ARBA" id="ARBA00004374"/>
    </source>
</evidence>
<dbReference type="AlphaFoldDB" id="A0A8U8C343"/>
<comment type="subcellular location">
    <subcellularLocation>
        <location evidence="1">Mitochondrion outer membrane</location>
        <topology evidence="1">Multi-pass membrane protein</topology>
    </subcellularLocation>
</comment>
<keyword evidence="6" id="KW-1000">Mitochondrion outer membrane</keyword>
<evidence type="ECO:0000313" key="11">
    <source>
        <dbReference type="Proteomes" id="UP000694382"/>
    </source>
</evidence>
<name>A0A8U8C343_GEOPR</name>
<dbReference type="InterPro" id="IPR023614">
    <property type="entry name" value="Porin_dom_sf"/>
</dbReference>
<evidence type="ECO:0000256" key="6">
    <source>
        <dbReference type="ARBA" id="ARBA00022787"/>
    </source>
</evidence>
<dbReference type="InterPro" id="IPR027246">
    <property type="entry name" value="Porin_Euk/Tom40"/>
</dbReference>
<comment type="similarity">
    <text evidence="2">Belongs to the Tom40 family.</text>
</comment>
<protein>
    <submittedName>
        <fullName evidence="10">Uncharacterized protein</fullName>
    </submittedName>
</protein>
<dbReference type="FunFam" id="2.40.160.10:FF:000006">
    <property type="entry name" value="Translocase of outer mitochondrial membrane 40 like"/>
    <property type="match status" value="1"/>
</dbReference>
<evidence type="ECO:0000256" key="2">
    <source>
        <dbReference type="ARBA" id="ARBA00010510"/>
    </source>
</evidence>
<keyword evidence="3" id="KW-0813">Transport</keyword>
<evidence type="ECO:0000256" key="4">
    <source>
        <dbReference type="ARBA" id="ARBA00022452"/>
    </source>
</evidence>
<evidence type="ECO:0000256" key="7">
    <source>
        <dbReference type="ARBA" id="ARBA00022927"/>
    </source>
</evidence>
<accession>A0A8U8C343</accession>